<gene>
    <name evidence="4" type="ORF">NNO07_02015</name>
</gene>
<evidence type="ECO:0008006" key="6">
    <source>
        <dbReference type="Google" id="ProtNLM"/>
    </source>
</evidence>
<dbReference type="Proteomes" id="UP001211689">
    <property type="component" value="Unassembled WGS sequence"/>
</dbReference>
<organism evidence="4 5">
    <name type="scientific">Metapseudomonas resinovorans</name>
    <name type="common">Pseudomonas resinovorans</name>
    <dbReference type="NCBI Taxonomy" id="53412"/>
    <lineage>
        <taxon>Bacteria</taxon>
        <taxon>Pseudomonadati</taxon>
        <taxon>Pseudomonadota</taxon>
        <taxon>Gammaproteobacteria</taxon>
        <taxon>Pseudomonadales</taxon>
        <taxon>Pseudomonadaceae</taxon>
        <taxon>Metapseudomonas</taxon>
    </lineage>
</organism>
<feature type="repeat" description="TPR" evidence="1">
    <location>
        <begin position="79"/>
        <end position="112"/>
    </location>
</feature>
<feature type="chain" id="PRO_5045209975" description="Lipoprotein" evidence="3">
    <location>
        <begin position="25"/>
        <end position="280"/>
    </location>
</feature>
<evidence type="ECO:0000256" key="2">
    <source>
        <dbReference type="SAM" id="Coils"/>
    </source>
</evidence>
<feature type="coiled-coil region" evidence="2">
    <location>
        <begin position="127"/>
        <end position="173"/>
    </location>
</feature>
<dbReference type="EMBL" id="JANEWF010000001">
    <property type="protein sequence ID" value="MDA8481830.1"/>
    <property type="molecule type" value="Genomic_DNA"/>
</dbReference>
<sequence>MKLFATRCLPVVAFSLLLAACQTAQQVAEVPTDDLVSSFRHLDQDLSDGKLTEAEAQLKGLEERAAGDTRLEQYQRQLADAWLKRGQDALQQGDLDNATKALSHARGLMPQAPALTTGLDGAIDQAREAAEARAEQARRAAEAAAAKENAARLEQARQLREAAERQAAAIQAQTVLPNAPQGEKPVVQASTPRTLKPLVELPMLDRDDNENLRRLLDDVAADIVAHDCAVQIQVREAKDYPWVAALLSARVKKLDPGFKTQYSQALNPDQVPRLVLSPRH</sequence>
<reference evidence="4 5" key="1">
    <citation type="submission" date="2022-07" db="EMBL/GenBank/DDBJ databases">
        <title>Genome Analysis of Selected Gammaproteobacteria from Nigerian Food snails.</title>
        <authorList>
            <person name="Okafor A.C."/>
        </authorList>
    </citation>
    <scope>NUCLEOTIDE SEQUENCE [LARGE SCALE GENOMIC DNA]</scope>
    <source>
        <strain evidence="4 5">Awg 2</strain>
    </source>
</reference>
<evidence type="ECO:0000313" key="5">
    <source>
        <dbReference type="Proteomes" id="UP001211689"/>
    </source>
</evidence>
<dbReference type="NCBIfam" id="NF041601">
    <property type="entry name" value="PA5502_lipo"/>
    <property type="match status" value="1"/>
</dbReference>
<comment type="caution">
    <text evidence="4">The sequence shown here is derived from an EMBL/GenBank/DDBJ whole genome shotgun (WGS) entry which is preliminary data.</text>
</comment>
<keyword evidence="3" id="KW-0732">Signal</keyword>
<proteinExistence type="predicted"/>
<keyword evidence="5" id="KW-1185">Reference proteome</keyword>
<name>A0ABT4XZ31_METRE</name>
<keyword evidence="1" id="KW-0802">TPR repeat</keyword>
<dbReference type="InterPro" id="IPR019734">
    <property type="entry name" value="TPR_rpt"/>
</dbReference>
<feature type="signal peptide" evidence="3">
    <location>
        <begin position="1"/>
        <end position="24"/>
    </location>
</feature>
<dbReference type="InterPro" id="IPR048086">
    <property type="entry name" value="PA5502-like_lipo"/>
</dbReference>
<evidence type="ECO:0000313" key="4">
    <source>
        <dbReference type="EMBL" id="MDA8481830.1"/>
    </source>
</evidence>
<dbReference type="RefSeq" id="WP_190828929.1">
    <property type="nucleotide sequence ID" value="NZ_JANEWF010000001.1"/>
</dbReference>
<dbReference type="PROSITE" id="PS50005">
    <property type="entry name" value="TPR"/>
    <property type="match status" value="1"/>
</dbReference>
<keyword evidence="2" id="KW-0175">Coiled coil</keyword>
<evidence type="ECO:0000256" key="1">
    <source>
        <dbReference type="PROSITE-ProRule" id="PRU00339"/>
    </source>
</evidence>
<protein>
    <recommendedName>
        <fullName evidence="6">Lipoprotein</fullName>
    </recommendedName>
</protein>
<dbReference type="PROSITE" id="PS51257">
    <property type="entry name" value="PROKAR_LIPOPROTEIN"/>
    <property type="match status" value="1"/>
</dbReference>
<evidence type="ECO:0000256" key="3">
    <source>
        <dbReference type="SAM" id="SignalP"/>
    </source>
</evidence>
<accession>A0ABT4XZ31</accession>